<gene>
    <name evidence="3" type="ORF">IWW36_003450</name>
</gene>
<dbReference type="PANTHER" id="PTHR22953:SF153">
    <property type="entry name" value="PURPLE ACID PHOSPHATASE"/>
    <property type="match status" value="1"/>
</dbReference>
<evidence type="ECO:0000256" key="1">
    <source>
        <dbReference type="ARBA" id="ARBA00022729"/>
    </source>
</evidence>
<organism evidence="3 4">
    <name type="scientific">Coemansia brasiliensis</name>
    <dbReference type="NCBI Taxonomy" id="2650707"/>
    <lineage>
        <taxon>Eukaryota</taxon>
        <taxon>Fungi</taxon>
        <taxon>Fungi incertae sedis</taxon>
        <taxon>Zoopagomycota</taxon>
        <taxon>Kickxellomycotina</taxon>
        <taxon>Kickxellomycetes</taxon>
        <taxon>Kickxellales</taxon>
        <taxon>Kickxellaceae</taxon>
        <taxon>Coemansia</taxon>
    </lineage>
</organism>
<name>A0A9W8IBL4_9FUNG</name>
<accession>A0A9W8IBL4</accession>
<sequence length="435" mass="50380">MRLYQRRLLLLCTAAAGMVVVLYTLLQTASVQTLRTTTSIWLTKQNMNLCRFSKLPMLFEHSNDYYYVVWETTCTSGAPLLEWWADDSTRFSIEPWYRQIDHTHHRYTAIFGPVSNASQVHYRINNYRFSTKQYTITRRTKYEPHRVLVIADNQDGPSEFRKILTSIRRYYGASSNPDTILHVGDAVQTASHLDDWQRQLFAPLEDRNSLQHTTPTIFVPGNHDHDKRRVPNNSNIYMDMYHGINDTDGLGKIAVTNGSYHQFYHSVSIGCAQVIVLDAECPSPEQSEFLLQELQSEAFQSARFRIIAVHIPPYMEFWDPYAWEHKGEKHWGEHVRLEYDPLFRKYNVDLVISGHQHNYQRSTVHRAPASGLSDTITYAIVGGAGGTLDLERVEDRNMYNATYLGHHFVALDISKQSLRWTALNVDGRIIDQFKL</sequence>
<reference evidence="3" key="1">
    <citation type="submission" date="2022-07" db="EMBL/GenBank/DDBJ databases">
        <title>Phylogenomic reconstructions and comparative analyses of Kickxellomycotina fungi.</title>
        <authorList>
            <person name="Reynolds N.K."/>
            <person name="Stajich J.E."/>
            <person name="Barry K."/>
            <person name="Grigoriev I.V."/>
            <person name="Crous P."/>
            <person name="Smith M.E."/>
        </authorList>
    </citation>
    <scope>NUCLEOTIDE SEQUENCE</scope>
    <source>
        <strain evidence="3">NRRL 1566</strain>
    </source>
</reference>
<proteinExistence type="predicted"/>
<dbReference type="InterPro" id="IPR029052">
    <property type="entry name" value="Metallo-depent_PP-like"/>
</dbReference>
<keyword evidence="4" id="KW-1185">Reference proteome</keyword>
<dbReference type="Gene3D" id="3.60.21.10">
    <property type="match status" value="1"/>
</dbReference>
<evidence type="ECO:0000313" key="3">
    <source>
        <dbReference type="EMBL" id="KAJ2848184.1"/>
    </source>
</evidence>
<dbReference type="EMBL" id="JANBUW010000201">
    <property type="protein sequence ID" value="KAJ2848184.1"/>
    <property type="molecule type" value="Genomic_DNA"/>
</dbReference>
<dbReference type="OrthoDB" id="45007at2759"/>
<dbReference type="AlphaFoldDB" id="A0A9W8IBL4"/>
<dbReference type="InterPro" id="IPR039331">
    <property type="entry name" value="PAPs-like"/>
</dbReference>
<keyword evidence="1" id="KW-0732">Signal</keyword>
<protein>
    <recommendedName>
        <fullName evidence="2">Calcineurin-like phosphoesterase domain-containing protein</fullName>
    </recommendedName>
</protein>
<dbReference type="Proteomes" id="UP001139887">
    <property type="component" value="Unassembled WGS sequence"/>
</dbReference>
<dbReference type="PANTHER" id="PTHR22953">
    <property type="entry name" value="ACID PHOSPHATASE RELATED"/>
    <property type="match status" value="1"/>
</dbReference>
<evidence type="ECO:0000259" key="2">
    <source>
        <dbReference type="Pfam" id="PF00149"/>
    </source>
</evidence>
<dbReference type="SUPFAM" id="SSF56300">
    <property type="entry name" value="Metallo-dependent phosphatases"/>
    <property type="match status" value="1"/>
</dbReference>
<dbReference type="InterPro" id="IPR004843">
    <property type="entry name" value="Calcineurin-like_PHP"/>
</dbReference>
<comment type="caution">
    <text evidence="3">The sequence shown here is derived from an EMBL/GenBank/DDBJ whole genome shotgun (WGS) entry which is preliminary data.</text>
</comment>
<evidence type="ECO:0000313" key="4">
    <source>
        <dbReference type="Proteomes" id="UP001139887"/>
    </source>
</evidence>
<feature type="domain" description="Calcineurin-like phosphoesterase" evidence="2">
    <location>
        <begin position="146"/>
        <end position="359"/>
    </location>
</feature>
<dbReference type="GO" id="GO:0003993">
    <property type="term" value="F:acid phosphatase activity"/>
    <property type="evidence" value="ECO:0007669"/>
    <property type="project" value="InterPro"/>
</dbReference>
<dbReference type="Pfam" id="PF00149">
    <property type="entry name" value="Metallophos"/>
    <property type="match status" value="1"/>
</dbReference>